<dbReference type="InterPro" id="IPR038636">
    <property type="entry name" value="Wzi_sf"/>
</dbReference>
<organism evidence="1 2">
    <name type="scientific">Candidatus Manganitrophus noduliformans</name>
    <dbReference type="NCBI Taxonomy" id="2606439"/>
    <lineage>
        <taxon>Bacteria</taxon>
        <taxon>Pseudomonadati</taxon>
        <taxon>Nitrospirota</taxon>
        <taxon>Nitrospiria</taxon>
        <taxon>Candidatus Troglogloeales</taxon>
        <taxon>Candidatus Manganitrophaceae</taxon>
        <taxon>Candidatus Manganitrophus</taxon>
    </lineage>
</organism>
<proteinExistence type="predicted"/>
<comment type="caution">
    <text evidence="1">The sequence shown here is derived from an EMBL/GenBank/DDBJ whole genome shotgun (WGS) entry which is preliminary data.</text>
</comment>
<reference evidence="1 2" key="1">
    <citation type="journal article" date="2020" name="Nature">
        <title>Bacterial chemolithoautotrophy via manganese oxidation.</title>
        <authorList>
            <person name="Yu H."/>
            <person name="Leadbetter J.R."/>
        </authorList>
    </citation>
    <scope>NUCLEOTIDE SEQUENCE [LARGE SCALE GENOMIC DNA]</scope>
    <source>
        <strain evidence="1 2">Mn-1</strain>
    </source>
</reference>
<accession>A0A7X6DTK4</accession>
<gene>
    <name evidence="1" type="ORF">MNODULE_20515</name>
</gene>
<dbReference type="Pfam" id="PF14052">
    <property type="entry name" value="Caps_assemb_Wzi"/>
    <property type="match status" value="1"/>
</dbReference>
<name>A0A7X6DTK4_9BACT</name>
<evidence type="ECO:0000313" key="1">
    <source>
        <dbReference type="EMBL" id="NKE73142.1"/>
    </source>
</evidence>
<sequence length="425" mass="48929">MNDAFLRMIMQFYKRNYFCLITIFLFAVSFPSYTKAFEVENTLTTEFSWVDLEKEESRLRENHWGDLIFDGPNLQTSLYSRFSVGDSFSAVLMPVQVSPREGRDLFLRKGYLRFEFWNVALKIGRDSLWWGPGRHGALLVSNNAFPFDLIHVGSAAPFSLPGFLARLGRFEVEGFLTRLEENRDFSNVRLLGLRLVYHPREEIIIGVSRITMFGGEGRPDLSPVDFGRLYFSDPNRSGKYEVNELGGVDVRLLLPISEILPGQALELYGEYGGEDEAGFRPSKPALLVGFEWLYEGRRVLVEYANNHVSDSPNVWYTHSLYTSGYTYRGNIIGHHMGSDAKDLYVRAELPLWEGWIGGGDFEQQRRHLSSLVQEKRRRWGGDVAYSEKTGFSYSARLIYEEIENLNLLSANEENMYVILNAKWQF</sequence>
<dbReference type="AlphaFoldDB" id="A0A7X6DTK4"/>
<evidence type="ECO:0000313" key="2">
    <source>
        <dbReference type="Proteomes" id="UP000534783"/>
    </source>
</evidence>
<dbReference type="Proteomes" id="UP000534783">
    <property type="component" value="Unassembled WGS sequence"/>
</dbReference>
<dbReference type="Gene3D" id="2.40.160.130">
    <property type="entry name" value="Capsule assembly protein Wzi"/>
    <property type="match status" value="1"/>
</dbReference>
<protein>
    <submittedName>
        <fullName evidence="1">Capsule assembly Wzi family protein</fullName>
    </submittedName>
</protein>
<dbReference type="InterPro" id="IPR026950">
    <property type="entry name" value="Caps_assemb_Wzi"/>
</dbReference>
<dbReference type="EMBL" id="VTOW01000005">
    <property type="protein sequence ID" value="NKE73142.1"/>
    <property type="molecule type" value="Genomic_DNA"/>
</dbReference>
<keyword evidence="2" id="KW-1185">Reference proteome</keyword>